<feature type="domain" description="PAC" evidence="9">
    <location>
        <begin position="460"/>
        <end position="513"/>
    </location>
</feature>
<feature type="domain" description="PAS" evidence="8">
    <location>
        <begin position="143"/>
        <end position="179"/>
    </location>
</feature>
<dbReference type="InterPro" id="IPR000014">
    <property type="entry name" value="PAS"/>
</dbReference>
<proteinExistence type="predicted"/>
<dbReference type="InterPro" id="IPR036097">
    <property type="entry name" value="HisK_dim/P_sf"/>
</dbReference>
<feature type="domain" description="Histidine kinase" evidence="7">
    <location>
        <begin position="659"/>
        <end position="875"/>
    </location>
</feature>
<feature type="domain" description="PAS" evidence="8">
    <location>
        <begin position="387"/>
        <end position="457"/>
    </location>
</feature>
<comment type="caution">
    <text evidence="10">The sequence shown here is derived from an EMBL/GenBank/DDBJ whole genome shotgun (WGS) entry which is preliminary data.</text>
</comment>
<evidence type="ECO:0000256" key="1">
    <source>
        <dbReference type="ARBA" id="ARBA00000085"/>
    </source>
</evidence>
<dbReference type="InterPro" id="IPR001610">
    <property type="entry name" value="PAC"/>
</dbReference>
<dbReference type="InterPro" id="IPR005467">
    <property type="entry name" value="His_kinase_dom"/>
</dbReference>
<dbReference type="SMART" id="SM00388">
    <property type="entry name" value="HisKA"/>
    <property type="match status" value="1"/>
</dbReference>
<dbReference type="OrthoDB" id="9815750at2"/>
<keyword evidence="4" id="KW-0808">Transferase</keyword>
<dbReference type="PROSITE" id="PS50112">
    <property type="entry name" value="PAS"/>
    <property type="match status" value="3"/>
</dbReference>
<sequence>MPDSPTINAEPSIERQSTGRRTEDARRDYLARLLSQMPEAIVCFDREWRITFANAEAHRVSRIKPVHLNGKSHWELFPEMVGTQLERTYRAVMQSGVPAHIEYFCKPYDVWLDTHVFPMEDGIAVYFRDITDRKGAELLRDAASNQLMQVLEATTDAVASVDRSGKFTFLNRRARELLAVKGDLIGKNLFEEFPADLEQGGYLYHFNRAMYEGIPGDFEDYYPAPLNMWLSIQVRPSTDGVVIFFRNITERRRAYHELQFQQELLNTVQQTARVATWDIDIATGKATYGPGSYPVFGHPLAELPDLNSFTKIVLPEYVPIIDRLIKTTVATGEMIVVDCPMRAADGSIIWIESRGHAVQVDGVSTRLRGLSIDITDRKHNEDALITSEARYRILADLNPQAIWMGTPDGRITYANQGLLDYLGFTPEDFEGERWLKGFHPDDRASVIEQWSHSVATGLDYDLEARMIRARDGRARWWWIRAQPVRDDHGNILHWLGVNIDIDDRKTFAEMLQQRQEETERQRAELETIYETAPVGLALFDPVEFRYLRVNTRQAETIGLPKDQIIGRRITEIAPLKGLPELFQQVAAGHPVRNHLLEGELSTRPGEHRSWNVSYSPIYDANGHVEAIAAVVLEITNQRKAEAALMQSEKLAAVGRLASSISHEINNPLEAITNLLYLIATSDTLPADVADYVATAQSELSRVCQIATQTLRFHRQAVRASDVTPAELVDAVINLYQGRLANSGITVEATYETDSTLHCFENDIRQVLNNLIANAIDAMRPSGGRLIIRAHDATDHPTDRKGVRITIADTGHGMSPAVRARIFEPFFTTKDLNGTGLGLWISTGIVNRHQGRLTLRSTEHPIHHGTIFSLFLPYEETPEA</sequence>
<keyword evidence="11" id="KW-1185">Reference proteome</keyword>
<dbReference type="PROSITE" id="PS50113">
    <property type="entry name" value="PAC"/>
    <property type="match status" value="2"/>
</dbReference>
<dbReference type="InterPro" id="IPR036890">
    <property type="entry name" value="HATPase_C_sf"/>
</dbReference>
<dbReference type="CDD" id="cd00130">
    <property type="entry name" value="PAS"/>
    <property type="match status" value="2"/>
</dbReference>
<dbReference type="InterPro" id="IPR013656">
    <property type="entry name" value="PAS_4"/>
</dbReference>
<dbReference type="Pfam" id="PF00512">
    <property type="entry name" value="HisKA"/>
    <property type="match status" value="1"/>
</dbReference>
<dbReference type="Gene3D" id="1.10.287.130">
    <property type="match status" value="1"/>
</dbReference>
<gene>
    <name evidence="10" type="ORF">EDE15_2243</name>
</gene>
<dbReference type="FunFam" id="3.30.450.20:FF:000099">
    <property type="entry name" value="Sensory box sensor histidine kinase"/>
    <property type="match status" value="1"/>
</dbReference>
<feature type="domain" description="PAC" evidence="9">
    <location>
        <begin position="594"/>
        <end position="646"/>
    </location>
</feature>
<keyword evidence="3" id="KW-0597">Phosphoprotein</keyword>
<comment type="catalytic activity">
    <reaction evidence="1">
        <text>ATP + protein L-histidine = ADP + protein N-phospho-L-histidine.</text>
        <dbReference type="EC" id="2.7.13.3"/>
    </reaction>
</comment>
<dbReference type="AlphaFoldDB" id="A0A428MIH4"/>
<evidence type="ECO:0000256" key="2">
    <source>
        <dbReference type="ARBA" id="ARBA00012438"/>
    </source>
</evidence>
<feature type="domain" description="PAS" evidence="8">
    <location>
        <begin position="521"/>
        <end position="567"/>
    </location>
</feature>
<dbReference type="PANTHER" id="PTHR43304">
    <property type="entry name" value="PHYTOCHROME-LIKE PROTEIN CPH1"/>
    <property type="match status" value="1"/>
</dbReference>
<dbReference type="Pfam" id="PF08447">
    <property type="entry name" value="PAS_3"/>
    <property type="match status" value="2"/>
</dbReference>
<dbReference type="EC" id="2.7.13.3" evidence="2"/>
<dbReference type="CDD" id="cd00075">
    <property type="entry name" value="HATPase"/>
    <property type="match status" value="1"/>
</dbReference>
<dbReference type="InterPro" id="IPR052162">
    <property type="entry name" value="Sensor_kinase/Photoreceptor"/>
</dbReference>
<dbReference type="InterPro" id="IPR013655">
    <property type="entry name" value="PAS_fold_3"/>
</dbReference>
<dbReference type="Pfam" id="PF02518">
    <property type="entry name" value="HATPase_c"/>
    <property type="match status" value="1"/>
</dbReference>
<dbReference type="SMART" id="SM00387">
    <property type="entry name" value="HATPase_c"/>
    <property type="match status" value="1"/>
</dbReference>
<accession>A0A428MIH4</accession>
<dbReference type="SMART" id="SM00091">
    <property type="entry name" value="PAS"/>
    <property type="match status" value="5"/>
</dbReference>
<dbReference type="PANTHER" id="PTHR43304:SF1">
    <property type="entry name" value="PAC DOMAIN-CONTAINING PROTEIN"/>
    <property type="match status" value="1"/>
</dbReference>
<name>A0A428MIH4_9BACT</name>
<evidence type="ECO:0000256" key="4">
    <source>
        <dbReference type="ARBA" id="ARBA00022679"/>
    </source>
</evidence>
<evidence type="ECO:0000256" key="5">
    <source>
        <dbReference type="ARBA" id="ARBA00022777"/>
    </source>
</evidence>
<dbReference type="GO" id="GO:0000155">
    <property type="term" value="F:phosphorelay sensor kinase activity"/>
    <property type="evidence" value="ECO:0007669"/>
    <property type="project" value="InterPro"/>
</dbReference>
<dbReference type="SMART" id="SM00086">
    <property type="entry name" value="PAC"/>
    <property type="match status" value="3"/>
</dbReference>
<dbReference type="SUPFAM" id="SSF55785">
    <property type="entry name" value="PYP-like sensor domain (PAS domain)"/>
    <property type="match status" value="5"/>
</dbReference>
<dbReference type="SUPFAM" id="SSF55874">
    <property type="entry name" value="ATPase domain of HSP90 chaperone/DNA topoisomerase II/histidine kinase"/>
    <property type="match status" value="1"/>
</dbReference>
<dbReference type="NCBIfam" id="TIGR00229">
    <property type="entry name" value="sensory_box"/>
    <property type="match status" value="3"/>
</dbReference>
<evidence type="ECO:0000313" key="11">
    <source>
        <dbReference type="Proteomes" id="UP000269669"/>
    </source>
</evidence>
<dbReference type="EMBL" id="RSDW01000001">
    <property type="protein sequence ID" value="RSL16721.1"/>
    <property type="molecule type" value="Genomic_DNA"/>
</dbReference>
<dbReference type="Gene3D" id="3.30.450.20">
    <property type="entry name" value="PAS domain"/>
    <property type="match status" value="5"/>
</dbReference>
<keyword evidence="5" id="KW-0418">Kinase</keyword>
<organism evidence="10 11">
    <name type="scientific">Edaphobacter aggregans</name>
    <dbReference type="NCBI Taxonomy" id="570835"/>
    <lineage>
        <taxon>Bacteria</taxon>
        <taxon>Pseudomonadati</taxon>
        <taxon>Acidobacteriota</taxon>
        <taxon>Terriglobia</taxon>
        <taxon>Terriglobales</taxon>
        <taxon>Acidobacteriaceae</taxon>
        <taxon>Edaphobacter</taxon>
    </lineage>
</organism>
<dbReference type="PRINTS" id="PR00344">
    <property type="entry name" value="BCTRLSENSOR"/>
</dbReference>
<dbReference type="InterPro" id="IPR003594">
    <property type="entry name" value="HATPase_dom"/>
</dbReference>
<protein>
    <recommendedName>
        <fullName evidence="2">histidine kinase</fullName>
        <ecNumber evidence="2">2.7.13.3</ecNumber>
    </recommendedName>
</protein>
<feature type="region of interest" description="Disordered" evidence="6">
    <location>
        <begin position="1"/>
        <end position="22"/>
    </location>
</feature>
<evidence type="ECO:0000259" key="7">
    <source>
        <dbReference type="PROSITE" id="PS50109"/>
    </source>
</evidence>
<dbReference type="Pfam" id="PF08448">
    <property type="entry name" value="PAS_4"/>
    <property type="match status" value="3"/>
</dbReference>
<dbReference type="SUPFAM" id="SSF47384">
    <property type="entry name" value="Homodimeric domain of signal transducing histidine kinase"/>
    <property type="match status" value="1"/>
</dbReference>
<evidence type="ECO:0000259" key="9">
    <source>
        <dbReference type="PROSITE" id="PS50113"/>
    </source>
</evidence>
<reference evidence="10 11" key="1">
    <citation type="submission" date="2018-12" db="EMBL/GenBank/DDBJ databases">
        <title>Sequencing of bacterial isolates from soil warming experiment in Harvard Forest, Massachusetts, USA.</title>
        <authorList>
            <person name="Deangelis K."/>
        </authorList>
    </citation>
    <scope>NUCLEOTIDE SEQUENCE [LARGE SCALE GENOMIC DNA]</scope>
    <source>
        <strain evidence="10 11">EB153</strain>
    </source>
</reference>
<evidence type="ECO:0000313" key="10">
    <source>
        <dbReference type="EMBL" id="RSL16721.1"/>
    </source>
</evidence>
<evidence type="ECO:0000256" key="6">
    <source>
        <dbReference type="SAM" id="MobiDB-lite"/>
    </source>
</evidence>
<dbReference type="RefSeq" id="WP_125485290.1">
    <property type="nucleotide sequence ID" value="NZ_RSDW01000001.1"/>
</dbReference>
<evidence type="ECO:0000256" key="3">
    <source>
        <dbReference type="ARBA" id="ARBA00022553"/>
    </source>
</evidence>
<dbReference type="Gene3D" id="3.30.565.10">
    <property type="entry name" value="Histidine kinase-like ATPase, C-terminal domain"/>
    <property type="match status" value="1"/>
</dbReference>
<dbReference type="InterPro" id="IPR035965">
    <property type="entry name" value="PAS-like_dom_sf"/>
</dbReference>
<dbReference type="PROSITE" id="PS50109">
    <property type="entry name" value="HIS_KIN"/>
    <property type="match status" value="1"/>
</dbReference>
<dbReference type="InterPro" id="IPR000700">
    <property type="entry name" value="PAS-assoc_C"/>
</dbReference>
<dbReference type="InterPro" id="IPR004358">
    <property type="entry name" value="Sig_transdc_His_kin-like_C"/>
</dbReference>
<dbReference type="InterPro" id="IPR003661">
    <property type="entry name" value="HisK_dim/P_dom"/>
</dbReference>
<dbReference type="CDD" id="cd00082">
    <property type="entry name" value="HisKA"/>
    <property type="match status" value="1"/>
</dbReference>
<dbReference type="Proteomes" id="UP000269669">
    <property type="component" value="Unassembled WGS sequence"/>
</dbReference>
<evidence type="ECO:0000259" key="8">
    <source>
        <dbReference type="PROSITE" id="PS50112"/>
    </source>
</evidence>